<dbReference type="FunCoup" id="A0A6P7H3X7">
    <property type="interactions" value="57"/>
</dbReference>
<name>A0A6P7H3X7_DIAVI</name>
<evidence type="ECO:0000259" key="6">
    <source>
        <dbReference type="Pfam" id="PF13873"/>
    </source>
</evidence>
<gene>
    <name evidence="7" type="primary">LOC114344063</name>
</gene>
<dbReference type="AlphaFoldDB" id="A0A6P7H3X7"/>
<evidence type="ECO:0000256" key="1">
    <source>
        <dbReference type="ARBA" id="ARBA00011764"/>
    </source>
</evidence>
<organism evidence="7">
    <name type="scientific">Diabrotica virgifera virgifera</name>
    <name type="common">western corn rootworm</name>
    <dbReference type="NCBI Taxonomy" id="50390"/>
    <lineage>
        <taxon>Eukaryota</taxon>
        <taxon>Metazoa</taxon>
        <taxon>Ecdysozoa</taxon>
        <taxon>Arthropoda</taxon>
        <taxon>Hexapoda</taxon>
        <taxon>Insecta</taxon>
        <taxon>Pterygota</taxon>
        <taxon>Neoptera</taxon>
        <taxon>Endopterygota</taxon>
        <taxon>Coleoptera</taxon>
        <taxon>Polyphaga</taxon>
        <taxon>Cucujiformia</taxon>
        <taxon>Chrysomeloidea</taxon>
        <taxon>Chrysomelidae</taxon>
        <taxon>Galerucinae</taxon>
        <taxon>Diabroticina</taxon>
        <taxon>Diabroticites</taxon>
        <taxon>Diabrotica</taxon>
    </lineage>
</organism>
<dbReference type="Pfam" id="PF13873">
    <property type="entry name" value="Myb_DNA-bind_5"/>
    <property type="match status" value="1"/>
</dbReference>
<reference evidence="7" key="1">
    <citation type="submission" date="2025-08" db="UniProtKB">
        <authorList>
            <consortium name="RefSeq"/>
        </authorList>
    </citation>
    <scope>IDENTIFICATION</scope>
    <source>
        <tissue evidence="7">Whole insect</tissue>
    </source>
</reference>
<proteinExistence type="predicted"/>
<evidence type="ECO:0000256" key="3">
    <source>
        <dbReference type="ARBA" id="ARBA00023015"/>
    </source>
</evidence>
<keyword evidence="4" id="KW-0804">Transcription</keyword>
<evidence type="ECO:0000256" key="4">
    <source>
        <dbReference type="ARBA" id="ARBA00023163"/>
    </source>
</evidence>
<evidence type="ECO:0000313" key="7">
    <source>
        <dbReference type="RefSeq" id="XP_028150715.1"/>
    </source>
</evidence>
<evidence type="ECO:0000256" key="5">
    <source>
        <dbReference type="ARBA" id="ARBA00025466"/>
    </source>
</evidence>
<comment type="subunit">
    <text evidence="1">Self-associates forming complexes of several hundred monomers.</text>
</comment>
<accession>A0A6P7H3X7</accession>
<dbReference type="RefSeq" id="XP_028150715.1">
    <property type="nucleotide sequence ID" value="XM_028294914.1"/>
</dbReference>
<sequence length="230" mass="26439">MNSIKKKSTKRQLELMLEFLRRNRIVLTSKTKPLEPKKLTQLWQQFALEANAIDDGPNKTGEQWRHVFNEWKTNVKRKSRKIAAQIGGTGGGPNTQTPLTDIEEQLLEIISHIHLGDPKIMDTFDFQEENDNEPGPSFSSGLQPIDTLFDVPYISSDTPIDNDVPLENLAMEHTYSKGRVLLENTNQNVYPVKEYQPLTVEVEEIIEAGTNNYFILMHYFKISKICFLFI</sequence>
<protein>
    <recommendedName>
        <fullName evidence="2">Regulatory protein zeste</fullName>
    </recommendedName>
</protein>
<evidence type="ECO:0000256" key="2">
    <source>
        <dbReference type="ARBA" id="ARBA00016807"/>
    </source>
</evidence>
<comment type="function">
    <text evidence="5">Involved in transvection phenomena (= synapsis-dependent gene expression), where the synaptic pairing of chromosomes carrying genes with which zeste interacts influences the expression of these genes. Zeste binds to DNA and stimulates transcription from a nearby promoter.</text>
</comment>
<dbReference type="InterPro" id="IPR028002">
    <property type="entry name" value="Myb_DNA-bind_5"/>
</dbReference>
<dbReference type="InParanoid" id="A0A6P7H3X7"/>
<keyword evidence="3" id="KW-0805">Transcription regulation</keyword>
<feature type="domain" description="Myb/SANT-like DNA-binding" evidence="6">
    <location>
        <begin position="5"/>
        <end position="78"/>
    </location>
</feature>